<accession>A0A7L4P8Y4</accession>
<protein>
    <submittedName>
        <fullName evidence="1">Uncharacterized protein</fullName>
    </submittedName>
</protein>
<comment type="caution">
    <text evidence="1">The sequence shown here is derived from an EMBL/GenBank/DDBJ whole genome shotgun (WGS) entry which is preliminary data.</text>
</comment>
<proteinExistence type="predicted"/>
<evidence type="ECO:0000313" key="2">
    <source>
        <dbReference type="Proteomes" id="UP000554766"/>
    </source>
</evidence>
<dbReference type="OMA" id="WPPQPTG"/>
<dbReference type="AlphaFoldDB" id="A0A7L4P8Y4"/>
<evidence type="ECO:0000313" key="1">
    <source>
        <dbReference type="EMBL" id="NYR15381.1"/>
    </source>
</evidence>
<reference evidence="1 2" key="1">
    <citation type="journal article" date="2020" name="Nat. Commun.">
        <title>The structures of two archaeal type IV pili illuminate evolutionary relationships.</title>
        <authorList>
            <person name="Wang F."/>
            <person name="Baquero D.P."/>
            <person name="Su Z."/>
            <person name="Beltran L.C."/>
            <person name="Prangishvili D."/>
            <person name="Krupovic M."/>
            <person name="Egelman E.H."/>
        </authorList>
    </citation>
    <scope>NUCLEOTIDE SEQUENCE [LARGE SCALE GENOMIC DNA]</scope>
    <source>
        <strain evidence="1 2">2GA</strain>
    </source>
</reference>
<name>A0A7L4P8Y4_9CREN</name>
<dbReference type="Proteomes" id="UP000554766">
    <property type="component" value="Unassembled WGS sequence"/>
</dbReference>
<keyword evidence="2" id="KW-1185">Reference proteome</keyword>
<organism evidence="1 2">
    <name type="scientific">Pyrobaculum arsenaticum</name>
    <dbReference type="NCBI Taxonomy" id="121277"/>
    <lineage>
        <taxon>Archaea</taxon>
        <taxon>Thermoproteota</taxon>
        <taxon>Thermoprotei</taxon>
        <taxon>Thermoproteales</taxon>
        <taxon>Thermoproteaceae</taxon>
        <taxon>Pyrobaculum</taxon>
    </lineage>
</organism>
<dbReference type="GeneID" id="5054042"/>
<dbReference type="EMBL" id="JAAVJF010000002">
    <property type="protein sequence ID" value="NYR15381.1"/>
    <property type="molecule type" value="Genomic_DNA"/>
</dbReference>
<dbReference type="RefSeq" id="WP_011900806.1">
    <property type="nucleotide sequence ID" value="NZ_JAAVJF010000002.1"/>
</dbReference>
<gene>
    <name evidence="1" type="ORF">HC235_05340</name>
</gene>
<sequence>MIIHTSQLNIVEDVEALLAKYKVKPIKIKGQRLSFYWPPQPVGLPLDLLKYFPQDMYVVFKGRNTLIVVP</sequence>